<accession>A0A7W9W7K3</accession>
<dbReference type="EMBL" id="JACHGW010000002">
    <property type="protein sequence ID" value="MBB6050702.1"/>
    <property type="molecule type" value="Genomic_DNA"/>
</dbReference>
<keyword evidence="2" id="KW-0732">Signal</keyword>
<feature type="chain" id="PRO_5030518143" evidence="2">
    <location>
        <begin position="21"/>
        <end position="194"/>
    </location>
</feature>
<proteinExistence type="predicted"/>
<evidence type="ECO:0000313" key="4">
    <source>
        <dbReference type="Proteomes" id="UP000520814"/>
    </source>
</evidence>
<dbReference type="RefSeq" id="WP_184196146.1">
    <property type="nucleotide sequence ID" value="NZ_JACHGW010000002.1"/>
</dbReference>
<sequence length="194" mass="21336">MKNILLLSTVFLALSLPSHAQKPDKQARKASKSTAASTSSRDRSQLAALAAAVHSLTLTDPQRTKLEGITLKLEADILATLTPDQQAQFKEALEQAKKGKKEPASKSMFGELIESLQLTADQKVKVTPIFDQLQDKLTELQKSARANRSDPDARQDAANKSREVMTDARAKLRPLLTPDQLTRLDAWQPPKGKK</sequence>
<dbReference type="AlphaFoldDB" id="A0A7W9W7K3"/>
<keyword evidence="4" id="KW-1185">Reference proteome</keyword>
<feature type="region of interest" description="Disordered" evidence="1">
    <location>
        <begin position="21"/>
        <end position="43"/>
    </location>
</feature>
<evidence type="ECO:0000256" key="1">
    <source>
        <dbReference type="SAM" id="MobiDB-lite"/>
    </source>
</evidence>
<reference evidence="3 4" key="1">
    <citation type="submission" date="2020-08" db="EMBL/GenBank/DDBJ databases">
        <title>Genomic Encyclopedia of Type Strains, Phase IV (KMG-IV): sequencing the most valuable type-strain genomes for metagenomic binning, comparative biology and taxonomic classification.</title>
        <authorList>
            <person name="Goeker M."/>
        </authorList>
    </citation>
    <scope>NUCLEOTIDE SEQUENCE [LARGE SCALE GENOMIC DNA]</scope>
    <source>
        <strain evidence="3 4">DSM 23562</strain>
    </source>
</reference>
<dbReference type="Proteomes" id="UP000520814">
    <property type="component" value="Unassembled WGS sequence"/>
</dbReference>
<feature type="region of interest" description="Disordered" evidence="1">
    <location>
        <begin position="141"/>
        <end position="194"/>
    </location>
</feature>
<feature type="compositionally biased region" description="Basic and acidic residues" evidence="1">
    <location>
        <begin position="147"/>
        <end position="170"/>
    </location>
</feature>
<protein>
    <submittedName>
        <fullName evidence="3">Spy/CpxP family protein refolding chaperone</fullName>
    </submittedName>
</protein>
<organism evidence="3 4">
    <name type="scientific">Armatimonas rosea</name>
    <dbReference type="NCBI Taxonomy" id="685828"/>
    <lineage>
        <taxon>Bacteria</taxon>
        <taxon>Bacillati</taxon>
        <taxon>Armatimonadota</taxon>
        <taxon>Armatimonadia</taxon>
        <taxon>Armatimonadales</taxon>
        <taxon>Armatimonadaceae</taxon>
        <taxon>Armatimonas</taxon>
    </lineage>
</organism>
<feature type="signal peptide" evidence="2">
    <location>
        <begin position="1"/>
        <end position="20"/>
    </location>
</feature>
<gene>
    <name evidence="3" type="ORF">HNQ39_002493</name>
</gene>
<evidence type="ECO:0000313" key="3">
    <source>
        <dbReference type="EMBL" id="MBB6050702.1"/>
    </source>
</evidence>
<comment type="caution">
    <text evidence="3">The sequence shown here is derived from an EMBL/GenBank/DDBJ whole genome shotgun (WGS) entry which is preliminary data.</text>
</comment>
<name>A0A7W9W7K3_ARMRO</name>
<evidence type="ECO:0000256" key="2">
    <source>
        <dbReference type="SAM" id="SignalP"/>
    </source>
</evidence>